<feature type="domain" description="Zn(2)-C6 fungal-type" evidence="3">
    <location>
        <begin position="31"/>
        <end position="61"/>
    </location>
</feature>
<organism evidence="4 5">
    <name type="scientific">Rhynchosporium agropyri</name>
    <dbReference type="NCBI Taxonomy" id="914238"/>
    <lineage>
        <taxon>Eukaryota</taxon>
        <taxon>Fungi</taxon>
        <taxon>Dikarya</taxon>
        <taxon>Ascomycota</taxon>
        <taxon>Pezizomycotina</taxon>
        <taxon>Leotiomycetes</taxon>
        <taxon>Helotiales</taxon>
        <taxon>Ploettnerulaceae</taxon>
        <taxon>Rhynchosporium</taxon>
    </lineage>
</organism>
<dbReference type="GO" id="GO:0001228">
    <property type="term" value="F:DNA-binding transcription activator activity, RNA polymerase II-specific"/>
    <property type="evidence" value="ECO:0007669"/>
    <property type="project" value="TreeGrafter"/>
</dbReference>
<dbReference type="CDD" id="cd00067">
    <property type="entry name" value="GAL4"/>
    <property type="match status" value="1"/>
</dbReference>
<dbReference type="AlphaFoldDB" id="A0A1E1L6Q4"/>
<gene>
    <name evidence="4" type="ORF">RAG0_12033</name>
</gene>
<dbReference type="Pfam" id="PF11951">
    <property type="entry name" value="Fungal_trans_2"/>
    <property type="match status" value="1"/>
</dbReference>
<dbReference type="InterPro" id="IPR021858">
    <property type="entry name" value="Fun_TF"/>
</dbReference>
<accession>A0A1E1L6Q4</accession>
<dbReference type="SUPFAM" id="SSF57701">
    <property type="entry name" value="Zn2/Cys6 DNA-binding domain"/>
    <property type="match status" value="1"/>
</dbReference>
<keyword evidence="5" id="KW-1185">Reference proteome</keyword>
<sequence length="420" mass="47177">MSATSAPAQTDAAPEPISLKTRKTHTKSRGGCVECKRRKQKCREQKPVCSGCTKRETACIYLEVESHQARTTERNRFESDASSSISSPSSTSILQPVVSVNSQFSHQDMELWHHYIVYTSEQTSVMFGRKPEIGLSCDYLLHGMLATAAIHQAYRHPDQRQKYNLLARQHLDQSFGPYHRALAIISDENVENLFSYNVLLVICSLASAESVHTSASSKSSGGIADWVVCIRGCRSIAAASTSNVQGIPIRQWIDTMIQVPLTAENSAKISPEEEGSFSRVESLLEQSKRSNNSQNMNDITACLQALQELRKTFAFTIDGFDAMLTAAMKSYSTAPVSPRLSRRLFVTIWPFLVSDRFVELLLGMYPPALMIMAHYCLILRRTQDCWYMAESGLRIFQAIQNNLAEEWSAYIEYPRRVFSV</sequence>
<dbReference type="PANTHER" id="PTHR47784">
    <property type="entry name" value="STEROL UPTAKE CONTROL PROTEIN 2"/>
    <property type="match status" value="1"/>
</dbReference>
<dbReference type="SMART" id="SM00066">
    <property type="entry name" value="GAL4"/>
    <property type="match status" value="1"/>
</dbReference>
<evidence type="ECO:0000313" key="5">
    <source>
        <dbReference type="Proteomes" id="UP000178912"/>
    </source>
</evidence>
<dbReference type="InterPro" id="IPR036864">
    <property type="entry name" value="Zn2-C6_fun-type_DNA-bd_sf"/>
</dbReference>
<keyword evidence="1" id="KW-0539">Nucleus</keyword>
<protein>
    <recommendedName>
        <fullName evidence="3">Zn(2)-C6 fungal-type domain-containing protein</fullName>
    </recommendedName>
</protein>
<feature type="compositionally biased region" description="Low complexity" evidence="2">
    <location>
        <begin position="80"/>
        <end position="91"/>
    </location>
</feature>
<dbReference type="InterPro" id="IPR001138">
    <property type="entry name" value="Zn2Cys6_DnaBD"/>
</dbReference>
<feature type="region of interest" description="Disordered" evidence="2">
    <location>
        <begin position="1"/>
        <end position="24"/>
    </location>
</feature>
<dbReference type="OrthoDB" id="5386330at2759"/>
<evidence type="ECO:0000259" key="3">
    <source>
        <dbReference type="PROSITE" id="PS50048"/>
    </source>
</evidence>
<dbReference type="Pfam" id="PF00172">
    <property type="entry name" value="Zn_clus"/>
    <property type="match status" value="1"/>
</dbReference>
<feature type="region of interest" description="Disordered" evidence="2">
    <location>
        <begin position="71"/>
        <end position="91"/>
    </location>
</feature>
<dbReference type="Gene3D" id="4.10.240.10">
    <property type="entry name" value="Zn(2)-C6 fungal-type DNA-binding domain"/>
    <property type="match status" value="1"/>
</dbReference>
<evidence type="ECO:0000256" key="1">
    <source>
        <dbReference type="ARBA" id="ARBA00023242"/>
    </source>
</evidence>
<reference evidence="5" key="1">
    <citation type="submission" date="2016-03" db="EMBL/GenBank/DDBJ databases">
        <authorList>
            <person name="Guldener U."/>
        </authorList>
    </citation>
    <scope>NUCLEOTIDE SEQUENCE [LARGE SCALE GENOMIC DNA]</scope>
    <source>
        <strain evidence="5">04CH-RAC-A.6.1</strain>
    </source>
</reference>
<name>A0A1E1L6Q4_9HELO</name>
<dbReference type="GO" id="GO:0008270">
    <property type="term" value="F:zinc ion binding"/>
    <property type="evidence" value="ECO:0007669"/>
    <property type="project" value="InterPro"/>
</dbReference>
<dbReference type="PANTHER" id="PTHR47784:SF5">
    <property type="entry name" value="STEROL UPTAKE CONTROL PROTEIN 2"/>
    <property type="match status" value="1"/>
</dbReference>
<dbReference type="Proteomes" id="UP000178912">
    <property type="component" value="Unassembled WGS sequence"/>
</dbReference>
<dbReference type="InterPro" id="IPR053157">
    <property type="entry name" value="Sterol_Uptake_Regulator"/>
</dbReference>
<dbReference type="PROSITE" id="PS50048">
    <property type="entry name" value="ZN2_CY6_FUNGAL_2"/>
    <property type="match status" value="1"/>
</dbReference>
<proteinExistence type="predicted"/>
<evidence type="ECO:0000313" key="4">
    <source>
        <dbReference type="EMBL" id="CZT06236.1"/>
    </source>
</evidence>
<dbReference type="PROSITE" id="PS00463">
    <property type="entry name" value="ZN2_CY6_FUNGAL_1"/>
    <property type="match status" value="1"/>
</dbReference>
<evidence type="ECO:0000256" key="2">
    <source>
        <dbReference type="SAM" id="MobiDB-lite"/>
    </source>
</evidence>
<dbReference type="EMBL" id="FJUX01000084">
    <property type="protein sequence ID" value="CZT06236.1"/>
    <property type="molecule type" value="Genomic_DNA"/>
</dbReference>